<dbReference type="Proteomes" id="UP001058124">
    <property type="component" value="Unassembled WGS sequence"/>
</dbReference>
<keyword evidence="2" id="KW-1185">Reference proteome</keyword>
<dbReference type="RefSeq" id="WP_051155545.1">
    <property type="nucleotide sequence ID" value="NZ_BRLH01000001.1"/>
</dbReference>
<protein>
    <recommendedName>
        <fullName evidence="3">N-acetyltransferase domain-containing protein</fullName>
    </recommendedName>
</protein>
<dbReference type="AlphaFoldDB" id="A0AAV5N0U1"/>
<dbReference type="EMBL" id="BRLH01000001">
    <property type="protein sequence ID" value="GKX54659.1"/>
    <property type="molecule type" value="Genomic_DNA"/>
</dbReference>
<dbReference type="Gene3D" id="3.40.630.30">
    <property type="match status" value="1"/>
</dbReference>
<evidence type="ECO:0008006" key="3">
    <source>
        <dbReference type="Google" id="ProtNLM"/>
    </source>
</evidence>
<reference evidence="1" key="1">
    <citation type="submission" date="2022-06" db="EMBL/GenBank/DDBJ databases">
        <title>Draft genome sequences of Leminorella grimontii str. JCM5902.</title>
        <authorList>
            <person name="Wakabayashi Y."/>
            <person name="Kojima K."/>
        </authorList>
    </citation>
    <scope>NUCLEOTIDE SEQUENCE</scope>
    <source>
        <strain evidence="1">JCM 5902</strain>
    </source>
</reference>
<sequence>MAKTAKQLRYLRARPEDYPAILEIAEPFYPDVNNHDGQKGFLDRRFSAPMLDAINTRLGLLVAKDENHVVLGFLGLSPFSFDSPSPVVEAMVKALQPCSAPAPFIFGPVCVAENAGGLGIFKGLYAAMWRFLPASEYQTGFAFINEGNQRSLNAHLIRLGATKVGSFLFDGERYITVSYARSK</sequence>
<organism evidence="1 2">
    <name type="scientific">Leminorella grimontii</name>
    <dbReference type="NCBI Taxonomy" id="82981"/>
    <lineage>
        <taxon>Bacteria</taxon>
        <taxon>Pseudomonadati</taxon>
        <taxon>Pseudomonadota</taxon>
        <taxon>Gammaproteobacteria</taxon>
        <taxon>Enterobacterales</taxon>
        <taxon>Budviciaceae</taxon>
        <taxon>Leminorella</taxon>
    </lineage>
</organism>
<proteinExistence type="predicted"/>
<accession>A0AAV5N0U1</accession>
<evidence type="ECO:0000313" key="1">
    <source>
        <dbReference type="EMBL" id="GKX54659.1"/>
    </source>
</evidence>
<name>A0AAV5N0U1_9GAMM</name>
<dbReference type="InterPro" id="IPR016181">
    <property type="entry name" value="Acyl_CoA_acyltransferase"/>
</dbReference>
<comment type="caution">
    <text evidence="1">The sequence shown here is derived from an EMBL/GenBank/DDBJ whole genome shotgun (WGS) entry which is preliminary data.</text>
</comment>
<gene>
    <name evidence="1" type="ORF">SOASR030_07710</name>
</gene>
<dbReference type="SUPFAM" id="SSF55729">
    <property type="entry name" value="Acyl-CoA N-acyltransferases (Nat)"/>
    <property type="match status" value="1"/>
</dbReference>
<evidence type="ECO:0000313" key="2">
    <source>
        <dbReference type="Proteomes" id="UP001058124"/>
    </source>
</evidence>